<keyword evidence="2" id="KW-1185">Reference proteome</keyword>
<dbReference type="OrthoDB" id="8192078at2759"/>
<dbReference type="PANTHER" id="PTHR31912">
    <property type="entry name" value="IP13529P"/>
    <property type="match status" value="1"/>
</dbReference>
<dbReference type="Proteomes" id="UP000504618">
    <property type="component" value="Unplaced"/>
</dbReference>
<accession>A0A6J1QTS9</accession>
<dbReference type="GeneID" id="112462665"/>
<organism evidence="2 3">
    <name type="scientific">Temnothorax curvispinosus</name>
    <dbReference type="NCBI Taxonomy" id="300111"/>
    <lineage>
        <taxon>Eukaryota</taxon>
        <taxon>Metazoa</taxon>
        <taxon>Ecdysozoa</taxon>
        <taxon>Arthropoda</taxon>
        <taxon>Hexapoda</taxon>
        <taxon>Insecta</taxon>
        <taxon>Pterygota</taxon>
        <taxon>Neoptera</taxon>
        <taxon>Endopterygota</taxon>
        <taxon>Hymenoptera</taxon>
        <taxon>Apocrita</taxon>
        <taxon>Aculeata</taxon>
        <taxon>Formicoidea</taxon>
        <taxon>Formicidae</taxon>
        <taxon>Myrmicinae</taxon>
        <taxon>Temnothorax</taxon>
    </lineage>
</organism>
<evidence type="ECO:0000259" key="1">
    <source>
        <dbReference type="PROSITE" id="PS00028"/>
    </source>
</evidence>
<dbReference type="RefSeq" id="XP_024884336.1">
    <property type="nucleotide sequence ID" value="XM_025028568.1"/>
</dbReference>
<dbReference type="AlphaFoldDB" id="A0A6J1QTS9"/>
<reference evidence="3" key="1">
    <citation type="submission" date="2025-08" db="UniProtKB">
        <authorList>
            <consortium name="RefSeq"/>
        </authorList>
    </citation>
    <scope>IDENTIFICATION</scope>
    <source>
        <tissue evidence="3">Whole body</tissue>
    </source>
</reference>
<gene>
    <name evidence="3" type="primary">LOC112462665</name>
</gene>
<feature type="domain" description="C2H2-type" evidence="1">
    <location>
        <begin position="35"/>
        <end position="58"/>
    </location>
</feature>
<evidence type="ECO:0000313" key="2">
    <source>
        <dbReference type="Proteomes" id="UP000504618"/>
    </source>
</evidence>
<feature type="non-terminal residue" evidence="3">
    <location>
        <position position="721"/>
    </location>
</feature>
<dbReference type="PROSITE" id="PS00028">
    <property type="entry name" value="ZINC_FINGER_C2H2_1"/>
    <property type="match status" value="1"/>
</dbReference>
<proteinExistence type="predicted"/>
<name>A0A6J1QTS9_9HYME</name>
<dbReference type="InterPro" id="IPR013087">
    <property type="entry name" value="Znf_C2H2_type"/>
</dbReference>
<dbReference type="PANTHER" id="PTHR31912:SF34">
    <property type="entry name" value="NOTOCHORD-RELATED PROTEIN"/>
    <property type="match status" value="1"/>
</dbReference>
<sequence length="721" mass="83172">MPHCTECGLLVLSVQALQIHNTIVHNLSNSAVFRCKENDCFRDFTTWNAFKKHLLFAHSCFLKTPSQERHCRDRSKEPEIGNADYDEPIIDDSAIATHKFWESPSDSMQEQLHDIVLSFCTKLYATPDLPRSYVQLMVESTKELINAMTAIIKSALISTSENRAECNVTITEFTAALDAMSAPFELLATEHRRFNIFKEKGDFILPESYVVGETVEDKLINGRIIKETSPVYAQFIPLRKTLHCFFSLPGVLESVLNYMTDLSEQSGILSNFVQGELWQQKIKHNFSGKTVIPLFIYYDDFEVNNPLGSHAGIQKLGGVYCTIPCLPPEFKSTLENIFLVLLFHADDRKAFGNESIYRILIDEINFLQEYGITLQLKGIDKTIFFALGLFTGDNLGINSAFDFVESFRGTHFCRFCNLSGKEMATDLIERKEKLRRVGEYEKDLEMGLTLSGIKKRSIWNDVNFFHIYENFYVDPLHDLSEGAFKYGMAHVLHYYIFNANKKIPLEVLNERMRTFNYNANNITNKPPLIRYSEIKDKKLSMTGSEMVNFVYIFPLLIGDYVSPDEVWEFYLTLRNIYDIVAAKDIQPGCYIQLANYVTEHHRLYIKLFKDNLKAKHHNMVHYARIMQKSGPIIALSTIRNESKNRQFKQSANSTYSRRNITYTLALKETFRLFFRQLCERGLVSKFEVGPHSLMDQICLEEIANSLPAVEFQINTYINVPW</sequence>
<evidence type="ECO:0000313" key="3">
    <source>
        <dbReference type="RefSeq" id="XP_024884336.1"/>
    </source>
</evidence>
<dbReference type="SMART" id="SM00355">
    <property type="entry name" value="ZnF_C2H2"/>
    <property type="match status" value="2"/>
</dbReference>
<protein>
    <submittedName>
        <fullName evidence="3">Uncharacterized protein LOC112462665</fullName>
    </submittedName>
</protein>